<organism evidence="2">
    <name type="scientific">Bionectria ochroleuca</name>
    <name type="common">Gliocladium roseum</name>
    <dbReference type="NCBI Taxonomy" id="29856"/>
    <lineage>
        <taxon>Eukaryota</taxon>
        <taxon>Fungi</taxon>
        <taxon>Dikarya</taxon>
        <taxon>Ascomycota</taxon>
        <taxon>Pezizomycotina</taxon>
        <taxon>Sordariomycetes</taxon>
        <taxon>Hypocreomycetidae</taxon>
        <taxon>Hypocreales</taxon>
        <taxon>Bionectriaceae</taxon>
        <taxon>Clonostachys</taxon>
    </lineage>
</organism>
<evidence type="ECO:0008006" key="3">
    <source>
        <dbReference type="Google" id="ProtNLM"/>
    </source>
</evidence>
<gene>
    <name evidence="2" type="ORF">BN869_000011545_1</name>
</gene>
<keyword evidence="1" id="KW-0732">Signal</keyword>
<evidence type="ECO:0000313" key="2">
    <source>
        <dbReference type="EMBL" id="CEO55487.1"/>
    </source>
</evidence>
<reference evidence="2" key="1">
    <citation type="submission" date="2015-01" db="EMBL/GenBank/DDBJ databases">
        <authorList>
            <person name="Durling Mikael"/>
        </authorList>
    </citation>
    <scope>NUCLEOTIDE SEQUENCE</scope>
</reference>
<feature type="chain" id="PRO_5002119415" description="Gpi-anchored protein" evidence="1">
    <location>
        <begin position="18"/>
        <end position="227"/>
    </location>
</feature>
<dbReference type="EMBL" id="CDPU01000053">
    <property type="protein sequence ID" value="CEO55487.1"/>
    <property type="molecule type" value="Genomic_DNA"/>
</dbReference>
<proteinExistence type="predicted"/>
<evidence type="ECO:0000256" key="1">
    <source>
        <dbReference type="SAM" id="SignalP"/>
    </source>
</evidence>
<sequence>MKLQAPLLLCGAALSSAVFVPEPTYAPIEDALFRRADDCPGNTFRCPTSLGAAFSDVCCANGQSCAFDNNNNPACCPSGLVCTGTAPGQTATGAATAVVSFVPNSYFSFPYAFTTYDDRAECTSALLACSENYQICTSKLGGGTATGNGLAVTIAVPGGGGVTVGAPNVNLGASATSVCSSLSSQACANLEATPCDNYKESAAQRQASQQRHLVSVVAILVAAAAMG</sequence>
<dbReference type="AlphaFoldDB" id="A0A0B7KJ77"/>
<protein>
    <recommendedName>
        <fullName evidence="3">Gpi-anchored protein</fullName>
    </recommendedName>
</protein>
<dbReference type="PANTHER" id="PTHR39599">
    <property type="entry name" value="GPI-ANCHORED PROTEIN (EUROFUNG)-RELATED-RELATED"/>
    <property type="match status" value="1"/>
</dbReference>
<name>A0A0B7KJ77_BIOOC</name>
<dbReference type="PANTHER" id="PTHR39599:SF1">
    <property type="entry name" value="GPI-ANCHORED PROTEIN (EUROFUNG)"/>
    <property type="match status" value="1"/>
</dbReference>
<feature type="signal peptide" evidence="1">
    <location>
        <begin position="1"/>
        <end position="17"/>
    </location>
</feature>
<accession>A0A0B7KJ77</accession>